<dbReference type="Proteomes" id="UP000275024">
    <property type="component" value="Unassembled WGS sequence"/>
</dbReference>
<keyword evidence="7" id="KW-0547">Nucleotide-binding</keyword>
<dbReference type="GO" id="GO:0016020">
    <property type="term" value="C:membrane"/>
    <property type="evidence" value="ECO:0007669"/>
    <property type="project" value="UniProtKB-SubCell"/>
</dbReference>
<evidence type="ECO:0000256" key="5">
    <source>
        <dbReference type="ARBA" id="ARBA00022679"/>
    </source>
</evidence>
<evidence type="ECO:0000256" key="7">
    <source>
        <dbReference type="ARBA" id="ARBA00022741"/>
    </source>
</evidence>
<evidence type="ECO:0000256" key="4">
    <source>
        <dbReference type="ARBA" id="ARBA00022553"/>
    </source>
</evidence>
<dbReference type="PANTHER" id="PTHR24421">
    <property type="entry name" value="NITRATE/NITRITE SENSOR PROTEIN NARX-RELATED"/>
    <property type="match status" value="1"/>
</dbReference>
<accession>A0A3A9WBL5</accession>
<keyword evidence="6 13" id="KW-0812">Transmembrane</keyword>
<keyword evidence="5" id="KW-0808">Transferase</keyword>
<dbReference type="PROSITE" id="PS50885">
    <property type="entry name" value="HAMP"/>
    <property type="match status" value="1"/>
</dbReference>
<dbReference type="PANTHER" id="PTHR24421:SF10">
    <property type="entry name" value="NITRATE_NITRITE SENSOR PROTEIN NARQ"/>
    <property type="match status" value="1"/>
</dbReference>
<dbReference type="SMART" id="SM00304">
    <property type="entry name" value="HAMP"/>
    <property type="match status" value="1"/>
</dbReference>
<evidence type="ECO:0000256" key="13">
    <source>
        <dbReference type="SAM" id="Phobius"/>
    </source>
</evidence>
<evidence type="ECO:0000256" key="11">
    <source>
        <dbReference type="ARBA" id="ARBA00023012"/>
    </source>
</evidence>
<feature type="transmembrane region" description="Helical" evidence="13">
    <location>
        <begin position="12"/>
        <end position="36"/>
    </location>
</feature>
<dbReference type="Pfam" id="PF02518">
    <property type="entry name" value="HATPase_c"/>
    <property type="match status" value="1"/>
</dbReference>
<evidence type="ECO:0000256" key="8">
    <source>
        <dbReference type="ARBA" id="ARBA00022777"/>
    </source>
</evidence>
<keyword evidence="11" id="KW-0902">Two-component regulatory system</keyword>
<evidence type="ECO:0000256" key="2">
    <source>
        <dbReference type="ARBA" id="ARBA00004370"/>
    </source>
</evidence>
<organism evidence="15 18">
    <name type="scientific">Streptomyces radicis</name>
    <dbReference type="NCBI Taxonomy" id="1750517"/>
    <lineage>
        <taxon>Bacteria</taxon>
        <taxon>Bacillati</taxon>
        <taxon>Actinomycetota</taxon>
        <taxon>Actinomycetes</taxon>
        <taxon>Kitasatosporales</taxon>
        <taxon>Streptomycetaceae</taxon>
        <taxon>Streptomyces</taxon>
    </lineage>
</organism>
<evidence type="ECO:0000256" key="10">
    <source>
        <dbReference type="ARBA" id="ARBA00022989"/>
    </source>
</evidence>
<evidence type="ECO:0000313" key="16">
    <source>
        <dbReference type="EMBL" id="RKN24747.1"/>
    </source>
</evidence>
<keyword evidence="17" id="KW-1185">Reference proteome</keyword>
<reference evidence="17 18" key="1">
    <citation type="submission" date="2018-09" db="EMBL/GenBank/DDBJ databases">
        <title>Streptomyces sp. nov. DS1-2, an endophytic actinomycete isolated from roots of Dendrobium scabrilingue.</title>
        <authorList>
            <person name="Kuncharoen N."/>
            <person name="Kudo T."/>
            <person name="Ohkuma M."/>
            <person name="Yuki M."/>
            <person name="Tanasupawat S."/>
        </authorList>
    </citation>
    <scope>NUCLEOTIDE SEQUENCE [LARGE SCALE GENOMIC DNA]</scope>
    <source>
        <strain evidence="15 18">AZ1-7</strain>
        <strain evidence="16 17">DS1-2</strain>
    </source>
</reference>
<dbReference type="Proteomes" id="UP000268652">
    <property type="component" value="Unassembled WGS sequence"/>
</dbReference>
<comment type="caution">
    <text evidence="15">The sequence shown here is derived from an EMBL/GenBank/DDBJ whole genome shotgun (WGS) entry which is preliminary data.</text>
</comment>
<dbReference type="OrthoDB" id="227596at2"/>
<keyword evidence="13" id="KW-0472">Membrane</keyword>
<feature type="domain" description="HAMP" evidence="14">
    <location>
        <begin position="67"/>
        <end position="119"/>
    </location>
</feature>
<protein>
    <recommendedName>
        <fullName evidence="3">histidine kinase</fullName>
        <ecNumber evidence="3">2.7.13.3</ecNumber>
    </recommendedName>
</protein>
<keyword evidence="8 15" id="KW-0418">Kinase</keyword>
<dbReference type="Pfam" id="PF07730">
    <property type="entry name" value="HisKA_3"/>
    <property type="match status" value="1"/>
</dbReference>
<comment type="catalytic activity">
    <reaction evidence="1">
        <text>ATP + protein L-histidine = ADP + protein N-phospho-L-histidine.</text>
        <dbReference type="EC" id="2.7.13.3"/>
    </reaction>
</comment>
<dbReference type="GO" id="GO:0046983">
    <property type="term" value="F:protein dimerization activity"/>
    <property type="evidence" value="ECO:0007669"/>
    <property type="project" value="InterPro"/>
</dbReference>
<dbReference type="GO" id="GO:0000155">
    <property type="term" value="F:phosphorelay sensor kinase activity"/>
    <property type="evidence" value="ECO:0007669"/>
    <property type="project" value="InterPro"/>
</dbReference>
<dbReference type="SUPFAM" id="SSF55874">
    <property type="entry name" value="ATPase domain of HSP90 chaperone/DNA topoisomerase II/histidine kinase"/>
    <property type="match status" value="1"/>
</dbReference>
<gene>
    <name evidence="16" type="ORF">D7318_09805</name>
    <name evidence="15" type="ORF">D7319_08630</name>
</gene>
<evidence type="ECO:0000259" key="14">
    <source>
        <dbReference type="PROSITE" id="PS50885"/>
    </source>
</evidence>
<dbReference type="SMART" id="SM00387">
    <property type="entry name" value="HATPase_c"/>
    <property type="match status" value="1"/>
</dbReference>
<dbReference type="InterPro" id="IPR036890">
    <property type="entry name" value="HATPase_C_sf"/>
</dbReference>
<dbReference type="EC" id="2.7.13.3" evidence="3"/>
<evidence type="ECO:0000313" key="15">
    <source>
        <dbReference type="EMBL" id="RKN10488.1"/>
    </source>
</evidence>
<name>A0A3A9WBL5_9ACTN</name>
<dbReference type="InterPro" id="IPR050482">
    <property type="entry name" value="Sensor_HK_TwoCompSys"/>
</dbReference>
<evidence type="ECO:0000256" key="6">
    <source>
        <dbReference type="ARBA" id="ARBA00022692"/>
    </source>
</evidence>
<dbReference type="InterPro" id="IPR003660">
    <property type="entry name" value="HAMP_dom"/>
</dbReference>
<keyword evidence="4" id="KW-0597">Phosphoprotein</keyword>
<sequence length="327" mass="34744">MTTVKEAWRPVSLFWRIFGLNAVVLGTATALLLWAPVTVSVPVLAAEALILLTGLAVLLVANAALLRIGLAPLDRLTRLMSTVDLLRPGQRLPVEDHGVMAELIRGFNAMLERLEAERATASARVLSAQEAERRRIAAELHDEVGQSLTAVLLGLKRAADQAPEPLRGELLLAQETTRDSLDEVRRVARRLRPGVLEDLGLTAALASLAADFTTHAGAKVSRSVEAGLPPLDREVELVIYRVAQEGLTNVARHAGADHVALALHRVGPAVVLRIDDNGRGVGPAPEGAGIRGMRERALLVGATLDIAPGPEGGTRVLLTVPDPGRSV</sequence>
<dbReference type="InterPro" id="IPR003594">
    <property type="entry name" value="HATPase_dom"/>
</dbReference>
<evidence type="ECO:0000256" key="12">
    <source>
        <dbReference type="SAM" id="Coils"/>
    </source>
</evidence>
<comment type="subcellular location">
    <subcellularLocation>
        <location evidence="2">Membrane</location>
    </subcellularLocation>
</comment>
<dbReference type="RefSeq" id="WP_120696511.1">
    <property type="nucleotide sequence ID" value="NZ_RBDX01000005.1"/>
</dbReference>
<keyword evidence="10 13" id="KW-1133">Transmembrane helix</keyword>
<dbReference type="CDD" id="cd16917">
    <property type="entry name" value="HATPase_UhpB-NarQ-NarX-like"/>
    <property type="match status" value="1"/>
</dbReference>
<evidence type="ECO:0000313" key="18">
    <source>
        <dbReference type="Proteomes" id="UP000275024"/>
    </source>
</evidence>
<evidence type="ECO:0000313" key="17">
    <source>
        <dbReference type="Proteomes" id="UP000268652"/>
    </source>
</evidence>
<dbReference type="Gene3D" id="3.30.565.10">
    <property type="entry name" value="Histidine kinase-like ATPase, C-terminal domain"/>
    <property type="match status" value="1"/>
</dbReference>
<evidence type="ECO:0000256" key="9">
    <source>
        <dbReference type="ARBA" id="ARBA00022840"/>
    </source>
</evidence>
<evidence type="ECO:0000256" key="1">
    <source>
        <dbReference type="ARBA" id="ARBA00000085"/>
    </source>
</evidence>
<feature type="transmembrane region" description="Helical" evidence="13">
    <location>
        <begin position="48"/>
        <end position="70"/>
    </location>
</feature>
<proteinExistence type="predicted"/>
<dbReference type="EMBL" id="RBDX01000005">
    <property type="protein sequence ID" value="RKN10488.1"/>
    <property type="molecule type" value="Genomic_DNA"/>
</dbReference>
<keyword evidence="12" id="KW-0175">Coiled coil</keyword>
<dbReference type="AlphaFoldDB" id="A0A3A9WBL5"/>
<dbReference type="InterPro" id="IPR011712">
    <property type="entry name" value="Sig_transdc_His_kin_sub3_dim/P"/>
</dbReference>
<dbReference type="GO" id="GO:0005524">
    <property type="term" value="F:ATP binding"/>
    <property type="evidence" value="ECO:0007669"/>
    <property type="project" value="UniProtKB-KW"/>
</dbReference>
<dbReference type="Gene3D" id="1.20.5.1930">
    <property type="match status" value="1"/>
</dbReference>
<dbReference type="EMBL" id="RBDY01000005">
    <property type="protein sequence ID" value="RKN24747.1"/>
    <property type="molecule type" value="Genomic_DNA"/>
</dbReference>
<feature type="coiled-coil region" evidence="12">
    <location>
        <begin position="104"/>
        <end position="131"/>
    </location>
</feature>
<keyword evidence="9" id="KW-0067">ATP-binding</keyword>
<evidence type="ECO:0000256" key="3">
    <source>
        <dbReference type="ARBA" id="ARBA00012438"/>
    </source>
</evidence>